<feature type="transmembrane region" description="Helical" evidence="1">
    <location>
        <begin position="164"/>
        <end position="185"/>
    </location>
</feature>
<evidence type="ECO:0000256" key="1">
    <source>
        <dbReference type="SAM" id="Phobius"/>
    </source>
</evidence>
<evidence type="ECO:0008006" key="3">
    <source>
        <dbReference type="Google" id="ProtNLM"/>
    </source>
</evidence>
<gene>
    <name evidence="2" type="ORF">AVDCRST_MAG76-718</name>
</gene>
<keyword evidence="1" id="KW-0812">Transmembrane</keyword>
<keyword evidence="1" id="KW-1133">Transmembrane helix</keyword>
<name>A0A6J4HG07_9ACTN</name>
<dbReference type="EMBL" id="CADCSZ010000040">
    <property type="protein sequence ID" value="CAA9221282.1"/>
    <property type="molecule type" value="Genomic_DNA"/>
</dbReference>
<evidence type="ECO:0000313" key="2">
    <source>
        <dbReference type="EMBL" id="CAA9221282.1"/>
    </source>
</evidence>
<protein>
    <recommendedName>
        <fullName evidence="3">Thioredoxin-like fold domain-containing protein</fullName>
    </recommendedName>
</protein>
<proteinExistence type="predicted"/>
<sequence>MFIHQAHPGELRHRYSTFDQKLEGAREYKEQEQLPWPVLVDDLAGTMHREYSQGMADPTFLIDVDGQVSFYGMWTHVPTLHRAITALLSQDGRGQALGLDRTPHLLASFVDGYRGPRRGGRRGVLEYDLGGGGAGTLSFLGNKAKPVLAPVALRSTPLPRQTKLAVALGLASFVLLGASVAATVLR</sequence>
<accession>A0A6J4HG07</accession>
<dbReference type="Gene3D" id="3.40.30.10">
    <property type="entry name" value="Glutaredoxin"/>
    <property type="match status" value="1"/>
</dbReference>
<keyword evidence="1" id="KW-0472">Membrane</keyword>
<dbReference type="AlphaFoldDB" id="A0A6J4HG07"/>
<reference evidence="2" key="1">
    <citation type="submission" date="2020-02" db="EMBL/GenBank/DDBJ databases">
        <authorList>
            <person name="Meier V. D."/>
        </authorList>
    </citation>
    <scope>NUCLEOTIDE SEQUENCE</scope>
    <source>
        <strain evidence="2">AVDCRST_MAG76</strain>
    </source>
</reference>
<organism evidence="2">
    <name type="scientific">uncultured Acidimicrobiales bacterium</name>
    <dbReference type="NCBI Taxonomy" id="310071"/>
    <lineage>
        <taxon>Bacteria</taxon>
        <taxon>Bacillati</taxon>
        <taxon>Actinomycetota</taxon>
        <taxon>Acidimicrobiia</taxon>
        <taxon>Acidimicrobiales</taxon>
        <taxon>environmental samples</taxon>
    </lineage>
</organism>